<proteinExistence type="inferred from homology"/>
<dbReference type="WBParaSite" id="scaffold4549_cov249.g8328">
    <property type="protein sequence ID" value="scaffold4549_cov249.g8328"/>
    <property type="gene ID" value="scaffold4549_cov249.g8328"/>
</dbReference>
<feature type="domain" description="DUF7636" evidence="11">
    <location>
        <begin position="531"/>
        <end position="630"/>
    </location>
</feature>
<evidence type="ECO:0000259" key="12">
    <source>
        <dbReference type="Pfam" id="PF24934"/>
    </source>
</evidence>
<keyword evidence="6" id="KW-0943">RNA-mediated gene silencing</keyword>
<reference evidence="15" key="1">
    <citation type="submission" date="2022-11" db="UniProtKB">
        <authorList>
            <consortium name="WormBaseParasite"/>
        </authorList>
    </citation>
    <scope>IDENTIFICATION</scope>
</reference>
<dbReference type="Pfam" id="PF26253">
    <property type="entry name" value="RdRP_head"/>
    <property type="match status" value="1"/>
</dbReference>
<keyword evidence="4 8" id="KW-0548">Nucleotidyltransferase</keyword>
<evidence type="ECO:0000256" key="8">
    <source>
        <dbReference type="RuleBase" id="RU363098"/>
    </source>
</evidence>
<evidence type="ECO:0000259" key="13">
    <source>
        <dbReference type="Pfam" id="PF26253"/>
    </source>
</evidence>
<dbReference type="AlphaFoldDB" id="A0A915MRQ3"/>
<keyword evidence="3 8" id="KW-0808">Transferase</keyword>
<dbReference type="GO" id="GO:0003968">
    <property type="term" value="F:RNA-directed RNA polymerase activity"/>
    <property type="evidence" value="ECO:0007669"/>
    <property type="project" value="UniProtKB-KW"/>
</dbReference>
<keyword evidence="14" id="KW-1185">Reference proteome</keyword>
<dbReference type="PANTHER" id="PTHR23079">
    <property type="entry name" value="RNA-DEPENDENT RNA POLYMERASE"/>
    <property type="match status" value="1"/>
</dbReference>
<dbReference type="Pfam" id="PF24642">
    <property type="entry name" value="DUF7636"/>
    <property type="match status" value="1"/>
</dbReference>
<evidence type="ECO:0000256" key="9">
    <source>
        <dbReference type="SAM" id="MobiDB-lite"/>
    </source>
</evidence>
<dbReference type="Proteomes" id="UP000887561">
    <property type="component" value="Unplaced"/>
</dbReference>
<dbReference type="InterPro" id="IPR056654">
    <property type="entry name" value="DUF7752"/>
</dbReference>
<evidence type="ECO:0000259" key="11">
    <source>
        <dbReference type="Pfam" id="PF24642"/>
    </source>
</evidence>
<dbReference type="GO" id="GO:0003723">
    <property type="term" value="F:RNA binding"/>
    <property type="evidence" value="ECO:0007669"/>
    <property type="project" value="UniProtKB-KW"/>
</dbReference>
<keyword evidence="2 8" id="KW-0696">RNA-directed RNA polymerase</keyword>
<dbReference type="InterPro" id="IPR058752">
    <property type="entry name" value="RDRP_C_head"/>
</dbReference>
<protein>
    <recommendedName>
        <fullName evidence="8">RNA-dependent RNA polymerase</fullName>
        <ecNumber evidence="8">2.7.7.48</ecNumber>
    </recommendedName>
</protein>
<dbReference type="InterPro" id="IPR057596">
    <property type="entry name" value="RDRP_core"/>
</dbReference>
<dbReference type="EC" id="2.7.7.48" evidence="8"/>
<dbReference type="GO" id="GO:0031380">
    <property type="term" value="C:nuclear RNA-directed RNA polymerase complex"/>
    <property type="evidence" value="ECO:0007669"/>
    <property type="project" value="TreeGrafter"/>
</dbReference>
<evidence type="ECO:0000256" key="1">
    <source>
        <dbReference type="ARBA" id="ARBA00005762"/>
    </source>
</evidence>
<name>A0A915MRQ3_MELJA</name>
<accession>A0A915MRQ3</accession>
<evidence type="ECO:0000313" key="14">
    <source>
        <dbReference type="Proteomes" id="UP000887561"/>
    </source>
</evidence>
<feature type="region of interest" description="Disordered" evidence="9">
    <location>
        <begin position="125"/>
        <end position="172"/>
    </location>
</feature>
<evidence type="ECO:0000256" key="6">
    <source>
        <dbReference type="ARBA" id="ARBA00023158"/>
    </source>
</evidence>
<dbReference type="InterPro" id="IPR056053">
    <property type="entry name" value="DUF7636"/>
</dbReference>
<evidence type="ECO:0000256" key="2">
    <source>
        <dbReference type="ARBA" id="ARBA00022484"/>
    </source>
</evidence>
<dbReference type="Pfam" id="PF05183">
    <property type="entry name" value="RdRP"/>
    <property type="match status" value="1"/>
</dbReference>
<keyword evidence="5 8" id="KW-0694">RNA-binding</keyword>
<feature type="compositionally biased region" description="Basic and acidic residues" evidence="9">
    <location>
        <begin position="158"/>
        <end position="171"/>
    </location>
</feature>
<evidence type="ECO:0000256" key="4">
    <source>
        <dbReference type="ARBA" id="ARBA00022695"/>
    </source>
</evidence>
<feature type="domain" description="DUF7752" evidence="12">
    <location>
        <begin position="367"/>
        <end position="474"/>
    </location>
</feature>
<organism evidence="14 15">
    <name type="scientific">Meloidogyne javanica</name>
    <name type="common">Root-knot nematode worm</name>
    <dbReference type="NCBI Taxonomy" id="6303"/>
    <lineage>
        <taxon>Eukaryota</taxon>
        <taxon>Metazoa</taxon>
        <taxon>Ecdysozoa</taxon>
        <taxon>Nematoda</taxon>
        <taxon>Chromadorea</taxon>
        <taxon>Rhabditida</taxon>
        <taxon>Tylenchina</taxon>
        <taxon>Tylenchomorpha</taxon>
        <taxon>Tylenchoidea</taxon>
        <taxon>Meloidogynidae</taxon>
        <taxon>Meloidogyninae</taxon>
        <taxon>Meloidogyne</taxon>
        <taxon>Meloidogyne incognita group</taxon>
    </lineage>
</organism>
<feature type="domain" description="RDRP C-terminal head" evidence="13">
    <location>
        <begin position="223"/>
        <end position="292"/>
    </location>
</feature>
<sequence>NAVDIPALHHLCDVVVFPRYGPRPHTDEMAGSDLDGDEYTVIWDEQLYLDKNEDAFDYTCKAQEAAAISEKDLRDKMAEFFVDYIKQDSIGRIANAFLVNSDLYGIKSEICMRVTAKHMEAVDFPKTGVPPQSLTKNWEPEKPPGENGEPGQPAMPPERAERSPDFMEKNNEPMYISSRLNGQLYRRAKEIDDILTIATQDEEMANIELDPLITYPGCDDPAMLDLAQQHYESYSANIQNVLDCYGIKAEGELFSGHFASLRNRLSDKDSDDMSFYNTTNAIEQQLFSIFSRLAWDVINALRRVNAVNSLKSDNRYSFDPLSDKISEHIEEYLLNRKKQFREFVKVMQSPESMQSEDQEAYRILNLYCSNYEGLDKLLFYCVKWARMWRLLGDGQSGITQLHICILLIQFGLNHLPCEAIESRPFWLEQIQSAAFDSQRVVSLERQHGGLGNKFFLFMEFLASRQFHLLQVLDFSEPGMHYQSVLMHTQLEYIHKAGLQTYHQVAFTFRLECIPGTASQRERNGITSPQERECEPFIIEVPASRQEQVINNYDLLNKLCDATGCTNIVFRDLPKYKDYETVRLYVSATGQLQALNKLRELLAVRAPLNLIGDCRQIFTQMAEQLYDRLINL</sequence>
<evidence type="ECO:0000256" key="3">
    <source>
        <dbReference type="ARBA" id="ARBA00022679"/>
    </source>
</evidence>
<dbReference type="GO" id="GO:0030422">
    <property type="term" value="P:siRNA processing"/>
    <property type="evidence" value="ECO:0007669"/>
    <property type="project" value="TreeGrafter"/>
</dbReference>
<dbReference type="Pfam" id="PF24934">
    <property type="entry name" value="DUF7752"/>
    <property type="match status" value="1"/>
</dbReference>
<feature type="domain" description="RDRP core" evidence="10">
    <location>
        <begin position="1"/>
        <end position="187"/>
    </location>
</feature>
<comment type="catalytic activity">
    <reaction evidence="7 8">
        <text>RNA(n) + a ribonucleoside 5'-triphosphate = RNA(n+1) + diphosphate</text>
        <dbReference type="Rhea" id="RHEA:21248"/>
        <dbReference type="Rhea" id="RHEA-COMP:14527"/>
        <dbReference type="Rhea" id="RHEA-COMP:17342"/>
        <dbReference type="ChEBI" id="CHEBI:33019"/>
        <dbReference type="ChEBI" id="CHEBI:61557"/>
        <dbReference type="ChEBI" id="CHEBI:140395"/>
        <dbReference type="EC" id="2.7.7.48"/>
    </reaction>
</comment>
<evidence type="ECO:0000256" key="7">
    <source>
        <dbReference type="ARBA" id="ARBA00048744"/>
    </source>
</evidence>
<comment type="similarity">
    <text evidence="1 8">Belongs to the RdRP family.</text>
</comment>
<dbReference type="InterPro" id="IPR007855">
    <property type="entry name" value="RDRP"/>
</dbReference>
<evidence type="ECO:0000313" key="15">
    <source>
        <dbReference type="WBParaSite" id="scaffold4549_cov249.g8328"/>
    </source>
</evidence>
<evidence type="ECO:0000256" key="5">
    <source>
        <dbReference type="ARBA" id="ARBA00022884"/>
    </source>
</evidence>
<evidence type="ECO:0000259" key="10">
    <source>
        <dbReference type="Pfam" id="PF05183"/>
    </source>
</evidence>
<dbReference type="PANTHER" id="PTHR23079:SF57">
    <property type="entry name" value="RNA-DIRECTED RNA POLYMERASE"/>
    <property type="match status" value="1"/>
</dbReference>